<dbReference type="AlphaFoldDB" id="A0A8I6A377"/>
<evidence type="ECO:0000256" key="3">
    <source>
        <dbReference type="ARBA" id="ARBA00022622"/>
    </source>
</evidence>
<evidence type="ECO:0000313" key="12">
    <source>
        <dbReference type="Proteomes" id="UP000002494"/>
    </source>
</evidence>
<evidence type="ECO:0000256" key="6">
    <source>
        <dbReference type="ARBA" id="ARBA00023157"/>
    </source>
</evidence>
<accession>A0A8I6A377</accession>
<dbReference type="Gene3D" id="2.10.60.10">
    <property type="entry name" value="CD59"/>
    <property type="match status" value="1"/>
</dbReference>
<dbReference type="InterPro" id="IPR045860">
    <property type="entry name" value="Snake_toxin-like_sf"/>
</dbReference>
<dbReference type="PANTHER" id="PTHR32217">
    <property type="entry name" value="LYMPHOCYTE ANTIGEN 6H"/>
    <property type="match status" value="1"/>
</dbReference>
<evidence type="ECO:0000313" key="11">
    <source>
        <dbReference type="Ensembl" id="ENSRNOP00000085819.1"/>
    </source>
</evidence>
<evidence type="ECO:0000256" key="1">
    <source>
        <dbReference type="ARBA" id="ARBA00004609"/>
    </source>
</evidence>
<keyword evidence="4 9" id="KW-0732">Signal</keyword>
<feature type="signal peptide" evidence="9">
    <location>
        <begin position="1"/>
        <end position="26"/>
    </location>
</feature>
<evidence type="ECO:0000256" key="9">
    <source>
        <dbReference type="SAM" id="SignalP"/>
    </source>
</evidence>
<dbReference type="GO" id="GO:0033130">
    <property type="term" value="F:acetylcholine receptor binding"/>
    <property type="evidence" value="ECO:0000318"/>
    <property type="project" value="GO_Central"/>
</dbReference>
<keyword evidence="2" id="KW-1003">Cell membrane</keyword>
<dbReference type="GO" id="GO:0095500">
    <property type="term" value="P:acetylcholine receptor signaling pathway"/>
    <property type="evidence" value="ECO:0000318"/>
    <property type="project" value="GO_Central"/>
</dbReference>
<dbReference type="RefSeq" id="XP_017450736.1">
    <property type="nucleotide sequence ID" value="XM_017595247.3"/>
</dbReference>
<dbReference type="GeneTree" id="ENSGT00940000154560"/>
<dbReference type="Ensembl" id="ENSRNOT00000076236.4">
    <property type="protein sequence ID" value="ENSRNOP00000085819.1"/>
    <property type="gene ID" value="ENSRNOG00000048850.6"/>
</dbReference>
<dbReference type="InterPro" id="IPR051445">
    <property type="entry name" value="LY6H/LY6L_nAChR_modulators"/>
</dbReference>
<evidence type="ECO:0000259" key="10">
    <source>
        <dbReference type="SMART" id="SM00134"/>
    </source>
</evidence>
<dbReference type="GO" id="GO:0030550">
    <property type="term" value="F:acetylcholine receptor inhibitor activity"/>
    <property type="evidence" value="ECO:0000318"/>
    <property type="project" value="GO_Central"/>
</dbReference>
<dbReference type="SMART" id="SM00134">
    <property type="entry name" value="LU"/>
    <property type="match status" value="1"/>
</dbReference>
<dbReference type="RGD" id="15005614">
    <property type="gene designation" value="AABR07058441.1"/>
</dbReference>
<dbReference type="KEGG" id="rno:300024"/>
<dbReference type="GO" id="GO:0098552">
    <property type="term" value="C:side of membrane"/>
    <property type="evidence" value="ECO:0007669"/>
    <property type="project" value="UniProtKB-KW"/>
</dbReference>
<dbReference type="SUPFAM" id="SSF57302">
    <property type="entry name" value="Snake toxin-like"/>
    <property type="match status" value="1"/>
</dbReference>
<dbReference type="GlyGen" id="A0A8I6A377">
    <property type="glycosylation" value="2 sites"/>
</dbReference>
<dbReference type="Pfam" id="PF00021">
    <property type="entry name" value="UPAR_LY6"/>
    <property type="match status" value="1"/>
</dbReference>
<dbReference type="GO" id="GO:0005886">
    <property type="term" value="C:plasma membrane"/>
    <property type="evidence" value="ECO:0000318"/>
    <property type="project" value="GO_Central"/>
</dbReference>
<evidence type="ECO:0000256" key="2">
    <source>
        <dbReference type="ARBA" id="ARBA00022475"/>
    </source>
</evidence>
<keyword evidence="3" id="KW-0336">GPI-anchor</keyword>
<feature type="chain" id="PRO_5035186858" evidence="9">
    <location>
        <begin position="27"/>
        <end position="151"/>
    </location>
</feature>
<evidence type="ECO:0000256" key="8">
    <source>
        <dbReference type="ARBA" id="ARBA00023288"/>
    </source>
</evidence>
<reference evidence="11" key="1">
    <citation type="submission" date="2024-01" db="EMBL/GenBank/DDBJ databases">
        <title>GRCr8: a new rat reference genome assembly contstructed from accurate long reads and long range scaffolding.</title>
        <authorList>
            <person name="Doris P.A."/>
            <person name="Kalbfleisch T."/>
            <person name="Li K."/>
            <person name="Howe K."/>
            <person name="Wood J."/>
        </authorList>
    </citation>
    <scope>NUCLEOTIDE SEQUENCE [LARGE SCALE GENOMIC DNA]</scope>
    <source>
        <strain evidence="11">Brown Norway</strain>
    </source>
</reference>
<keyword evidence="8" id="KW-0449">Lipoprotein</keyword>
<evidence type="ECO:0000256" key="7">
    <source>
        <dbReference type="ARBA" id="ARBA00023180"/>
    </source>
</evidence>
<dbReference type="AGR" id="RGD:1586182"/>
<sequence>MNSSCAIKSCVLILLLPLLCAERAQGLNCYNCTMIPFGNTCSSTATCSYPDGVCAIQVAEVVMGSVRLKVKDHICLPVCPTSSQTAEILGTVVDMKISCCNTDLCNAAGPTGGSTWTMARVLLFSLGSVLLQILLEGSSKAPPPLSFYPYV</sequence>
<dbReference type="FunFam" id="2.10.60.10:FF:000003">
    <property type="entry name" value="lymphocyte antigen 6E isoform X1"/>
    <property type="match status" value="1"/>
</dbReference>
<dbReference type="PANTHER" id="PTHR32217:SF3">
    <property type="entry name" value="LYMPHOCYTE ANTIGEN 6S"/>
    <property type="match status" value="1"/>
</dbReference>
<dbReference type="Proteomes" id="UP000002494">
    <property type="component" value="Chromosome 7"/>
</dbReference>
<comment type="subcellular location">
    <subcellularLocation>
        <location evidence="1">Cell membrane</location>
        <topology evidence="1">Lipid-anchor</topology>
        <topology evidence="1">GPI-anchor</topology>
    </subcellularLocation>
</comment>
<gene>
    <name evidence="13" type="primary">Ly6al1</name>
    <name evidence="11" type="synonym">AABR07058441.1</name>
    <name evidence="13" type="synonym">LOC300024</name>
</gene>
<evidence type="ECO:0000313" key="13">
    <source>
        <dbReference type="RGD" id="1586182"/>
    </source>
</evidence>
<proteinExistence type="predicted"/>
<evidence type="ECO:0000256" key="5">
    <source>
        <dbReference type="ARBA" id="ARBA00023136"/>
    </source>
</evidence>
<dbReference type="InterPro" id="IPR016054">
    <property type="entry name" value="LY6_UPA_recep-like"/>
</dbReference>
<dbReference type="GeneID" id="300024"/>
<name>A0A8I6A377_RAT</name>
<dbReference type="GO" id="GO:0045202">
    <property type="term" value="C:synapse"/>
    <property type="evidence" value="ECO:0007669"/>
    <property type="project" value="GOC"/>
</dbReference>
<feature type="domain" description="UPAR/Ly6" evidence="10">
    <location>
        <begin position="27"/>
        <end position="119"/>
    </location>
</feature>
<reference evidence="11" key="3">
    <citation type="submission" date="2025-09" db="UniProtKB">
        <authorList>
            <consortium name="Ensembl"/>
        </authorList>
    </citation>
    <scope>IDENTIFICATION</scope>
    <source>
        <strain evidence="11">Brown Norway</strain>
    </source>
</reference>
<dbReference type="RGD" id="1586182">
    <property type="gene designation" value="Ly6al1"/>
</dbReference>
<dbReference type="CTD" id="300024"/>
<dbReference type="CDD" id="cd23541">
    <property type="entry name" value="TFP_LU_ECD_Ly6A_like"/>
    <property type="match status" value="1"/>
</dbReference>
<reference evidence="11" key="2">
    <citation type="submission" date="2025-08" db="UniProtKB">
        <authorList>
            <consortium name="Ensembl"/>
        </authorList>
    </citation>
    <scope>IDENTIFICATION</scope>
    <source>
        <strain evidence="11">Brown Norway</strain>
    </source>
</reference>
<dbReference type="OrthoDB" id="9624109at2759"/>
<keyword evidence="7" id="KW-0325">Glycoprotein</keyword>
<keyword evidence="6" id="KW-1015">Disulfide bond</keyword>
<keyword evidence="12" id="KW-1185">Reference proteome</keyword>
<protein>
    <submittedName>
        <fullName evidence="11">Lymphocyte antigen 6 complex, locus A like 1</fullName>
    </submittedName>
</protein>
<evidence type="ECO:0000256" key="4">
    <source>
        <dbReference type="ARBA" id="ARBA00022729"/>
    </source>
</evidence>
<organism evidence="11 12">
    <name type="scientific">Rattus norvegicus</name>
    <name type="common">Rat</name>
    <dbReference type="NCBI Taxonomy" id="10116"/>
    <lineage>
        <taxon>Eukaryota</taxon>
        <taxon>Metazoa</taxon>
        <taxon>Chordata</taxon>
        <taxon>Craniata</taxon>
        <taxon>Vertebrata</taxon>
        <taxon>Euteleostomi</taxon>
        <taxon>Mammalia</taxon>
        <taxon>Eutheria</taxon>
        <taxon>Euarchontoglires</taxon>
        <taxon>Glires</taxon>
        <taxon>Rodentia</taxon>
        <taxon>Myomorpha</taxon>
        <taxon>Muroidea</taxon>
        <taxon>Muridae</taxon>
        <taxon>Murinae</taxon>
        <taxon>Rattus</taxon>
    </lineage>
</organism>
<dbReference type="OMA" id="DHICLPV"/>
<keyword evidence="5" id="KW-0472">Membrane</keyword>